<dbReference type="GO" id="GO:0016887">
    <property type="term" value="F:ATP hydrolysis activity"/>
    <property type="evidence" value="ECO:0007669"/>
    <property type="project" value="InterPro"/>
</dbReference>
<dbReference type="InterPro" id="IPR027417">
    <property type="entry name" value="P-loop_NTPase"/>
</dbReference>
<evidence type="ECO:0000259" key="9">
    <source>
        <dbReference type="PROSITE" id="PS50893"/>
    </source>
</evidence>
<dbReference type="FunFam" id="3.40.50.300:FF:000403">
    <property type="entry name" value="ATP-binding cassette sub-family B member 8, mitochondrial"/>
    <property type="match status" value="1"/>
</dbReference>
<dbReference type="Pfam" id="PF00005">
    <property type="entry name" value="ABC_tran"/>
    <property type="match status" value="1"/>
</dbReference>
<dbReference type="AlphaFoldDB" id="Q9NKY2"/>
<dbReference type="SMART" id="SM00382">
    <property type="entry name" value="AAA"/>
    <property type="match status" value="1"/>
</dbReference>
<evidence type="ECO:0000256" key="3">
    <source>
        <dbReference type="ARBA" id="ARBA00022692"/>
    </source>
</evidence>
<evidence type="ECO:0000256" key="1">
    <source>
        <dbReference type="ARBA" id="ARBA00004448"/>
    </source>
</evidence>
<keyword evidence="5" id="KW-0067">ATP-binding</keyword>
<protein>
    <submittedName>
        <fullName evidence="11">ABC protein</fullName>
    </submittedName>
</protein>
<proteinExistence type="evidence at transcript level"/>
<keyword evidence="7 8" id="KW-0472">Membrane</keyword>
<dbReference type="InterPro" id="IPR017871">
    <property type="entry name" value="ABC_transporter-like_CS"/>
</dbReference>
<dbReference type="SUPFAM" id="SSF52540">
    <property type="entry name" value="P-loop containing nucleoside triphosphate hydrolases"/>
    <property type="match status" value="1"/>
</dbReference>
<keyword evidence="4" id="KW-0547">Nucleotide-binding</keyword>
<evidence type="ECO:0000256" key="6">
    <source>
        <dbReference type="ARBA" id="ARBA00022989"/>
    </source>
</evidence>
<sequence length="325" mass="35445">MALVLWYGGHLVIQSKMSAGDLTSFILYTLMVSMAVGTLSNLFGDFMKSIGASERVFQLMDRTPKVRFRGGDTPLQFKGLIRYENVFFAYPSRPDVIVLKGVDLECKPGQVVALVGPSGGGKSTMVALLEAFYYPVSGHLTIDGVDIRDLDPEFLHDKVGLVSQEPTLFAASISDNIAYGIKGKKVSIDSIIEAAKHANAHDFITSLPQGYDTLVGERGVRLSGGQKQRVAIARAVLKDPTILLLDEATSALDAESEYLVKKALDELMQHRTTLVIAHRLSTVKNAHKVVVVESGTIAQEGTHEQLMSQPDGVYAKLVQRQLQKD</sequence>
<dbReference type="PROSITE" id="PS00211">
    <property type="entry name" value="ABC_TRANSPORTER_1"/>
    <property type="match status" value="1"/>
</dbReference>
<reference evidence="11" key="1">
    <citation type="submission" date="1999-11" db="EMBL/GenBank/DDBJ databases">
        <title>ABC protein from Physarum polycephalum.</title>
        <authorList>
            <person name="Morita M."/>
        </authorList>
    </citation>
    <scope>NUCLEOTIDE SEQUENCE</scope>
</reference>
<feature type="domain" description="ABC transmembrane type-1" evidence="10">
    <location>
        <begin position="1"/>
        <end position="48"/>
    </location>
</feature>
<dbReference type="Gene3D" id="1.20.1560.10">
    <property type="entry name" value="ABC transporter type 1, transmembrane domain"/>
    <property type="match status" value="1"/>
</dbReference>
<keyword evidence="6 8" id="KW-1133">Transmembrane helix</keyword>
<accession>Q9NKY2</accession>
<evidence type="ECO:0000259" key="10">
    <source>
        <dbReference type="PROSITE" id="PS50929"/>
    </source>
</evidence>
<dbReference type="GO" id="GO:0090374">
    <property type="term" value="P:oligopeptide export from mitochondrion"/>
    <property type="evidence" value="ECO:0007669"/>
    <property type="project" value="TreeGrafter"/>
</dbReference>
<evidence type="ECO:0000256" key="5">
    <source>
        <dbReference type="ARBA" id="ARBA00022840"/>
    </source>
</evidence>
<dbReference type="PANTHER" id="PTHR43394:SF1">
    <property type="entry name" value="ATP-BINDING CASSETTE SUB-FAMILY B MEMBER 10, MITOCHONDRIAL"/>
    <property type="match status" value="1"/>
</dbReference>
<dbReference type="InterPro" id="IPR003439">
    <property type="entry name" value="ABC_transporter-like_ATP-bd"/>
</dbReference>
<dbReference type="InterPro" id="IPR039421">
    <property type="entry name" value="Type_1_exporter"/>
</dbReference>
<comment type="subcellular location">
    <subcellularLocation>
        <location evidence="1">Mitochondrion inner membrane</location>
        <topology evidence="1">Multi-pass membrane protein</topology>
    </subcellularLocation>
</comment>
<evidence type="ECO:0000256" key="8">
    <source>
        <dbReference type="SAM" id="Phobius"/>
    </source>
</evidence>
<dbReference type="GO" id="GO:0005524">
    <property type="term" value="F:ATP binding"/>
    <property type="evidence" value="ECO:0007669"/>
    <property type="project" value="UniProtKB-KW"/>
</dbReference>
<dbReference type="CDD" id="cd03249">
    <property type="entry name" value="ABC_MTABC3_MDL1_MDL2"/>
    <property type="match status" value="1"/>
</dbReference>
<name>Q9NKY2_PHYPO</name>
<evidence type="ECO:0000313" key="11">
    <source>
        <dbReference type="EMBL" id="BAA96370.1"/>
    </source>
</evidence>
<dbReference type="GO" id="GO:0005743">
    <property type="term" value="C:mitochondrial inner membrane"/>
    <property type="evidence" value="ECO:0007669"/>
    <property type="project" value="UniProtKB-SubCell"/>
</dbReference>
<keyword evidence="2" id="KW-0813">Transport</keyword>
<dbReference type="Gene3D" id="3.40.50.300">
    <property type="entry name" value="P-loop containing nucleotide triphosphate hydrolases"/>
    <property type="match status" value="1"/>
</dbReference>
<gene>
    <name evidence="11" type="primary">PPABC18</name>
</gene>
<feature type="domain" description="ABC transporter" evidence="9">
    <location>
        <begin position="81"/>
        <end position="319"/>
    </location>
</feature>
<dbReference type="InterPro" id="IPR011527">
    <property type="entry name" value="ABC1_TM_dom"/>
</dbReference>
<keyword evidence="3 8" id="KW-0812">Transmembrane</keyword>
<dbReference type="InterPro" id="IPR003593">
    <property type="entry name" value="AAA+_ATPase"/>
</dbReference>
<dbReference type="GO" id="GO:0015421">
    <property type="term" value="F:ABC-type oligopeptide transporter activity"/>
    <property type="evidence" value="ECO:0007669"/>
    <property type="project" value="TreeGrafter"/>
</dbReference>
<evidence type="ECO:0000256" key="7">
    <source>
        <dbReference type="ARBA" id="ARBA00023136"/>
    </source>
</evidence>
<dbReference type="SUPFAM" id="SSF90123">
    <property type="entry name" value="ABC transporter transmembrane region"/>
    <property type="match status" value="1"/>
</dbReference>
<organism evidence="11">
    <name type="scientific">Physarum polycephalum</name>
    <name type="common">Many-headed slime mold</name>
    <name type="synonym">Badhamia polycephala</name>
    <dbReference type="NCBI Taxonomy" id="5791"/>
    <lineage>
        <taxon>Eukaryota</taxon>
        <taxon>Amoebozoa</taxon>
        <taxon>Evosea</taxon>
        <taxon>Eumycetozoa</taxon>
        <taxon>Myxogastria</taxon>
        <taxon>Myxogastromycetidae</taxon>
        <taxon>Physariida</taxon>
        <taxon>Physaraceae</taxon>
        <taxon>Physarum</taxon>
    </lineage>
</organism>
<dbReference type="PROSITE" id="PS50893">
    <property type="entry name" value="ABC_TRANSPORTER_2"/>
    <property type="match status" value="1"/>
</dbReference>
<feature type="transmembrane region" description="Helical" evidence="8">
    <location>
        <begin position="25"/>
        <end position="43"/>
    </location>
</feature>
<dbReference type="InterPro" id="IPR036640">
    <property type="entry name" value="ABC1_TM_sf"/>
</dbReference>
<dbReference type="PROSITE" id="PS50929">
    <property type="entry name" value="ABC_TM1F"/>
    <property type="match status" value="1"/>
</dbReference>
<dbReference type="EMBL" id="AB035331">
    <property type="protein sequence ID" value="BAA96370.1"/>
    <property type="molecule type" value="mRNA"/>
</dbReference>
<dbReference type="PANTHER" id="PTHR43394">
    <property type="entry name" value="ATP-DEPENDENT PERMEASE MDL1, MITOCHONDRIAL"/>
    <property type="match status" value="1"/>
</dbReference>
<evidence type="ECO:0000256" key="2">
    <source>
        <dbReference type="ARBA" id="ARBA00022448"/>
    </source>
</evidence>
<evidence type="ECO:0000256" key="4">
    <source>
        <dbReference type="ARBA" id="ARBA00022741"/>
    </source>
</evidence>